<evidence type="ECO:0000256" key="4">
    <source>
        <dbReference type="ARBA" id="ARBA00022807"/>
    </source>
</evidence>
<gene>
    <name evidence="7" type="ORF">IAB07_01105</name>
</gene>
<evidence type="ECO:0000256" key="3">
    <source>
        <dbReference type="ARBA" id="ARBA00022801"/>
    </source>
</evidence>
<dbReference type="GO" id="GO:0042254">
    <property type="term" value="P:ribosome biogenesis"/>
    <property type="evidence" value="ECO:0007669"/>
    <property type="project" value="UniProtKB-KW"/>
</dbReference>
<dbReference type="AlphaFoldDB" id="A0A9D1MKS5"/>
<evidence type="ECO:0000313" key="8">
    <source>
        <dbReference type="Proteomes" id="UP000824145"/>
    </source>
</evidence>
<keyword evidence="1" id="KW-0690">Ribosome biogenesis</keyword>
<protein>
    <recommendedName>
        <fullName evidence="6">Ribosomal processing cysteine protease Prp</fullName>
    </recommendedName>
</protein>
<organism evidence="7 8">
    <name type="scientific">Candidatus Caccalectryoclostridium excrementigallinarum</name>
    <dbReference type="NCBI Taxonomy" id="2840710"/>
    <lineage>
        <taxon>Bacteria</taxon>
        <taxon>Bacillati</taxon>
        <taxon>Bacillota</taxon>
        <taxon>Clostridia</taxon>
        <taxon>Christensenellales</taxon>
        <taxon>Christensenellaceae</taxon>
        <taxon>Christensenellaceae incertae sedis</taxon>
        <taxon>Candidatus Caccalectryoclostridium</taxon>
    </lineage>
</organism>
<dbReference type="Pfam" id="PF04327">
    <property type="entry name" value="Peptidase_Prp"/>
    <property type="match status" value="1"/>
</dbReference>
<evidence type="ECO:0000313" key="7">
    <source>
        <dbReference type="EMBL" id="HIU62353.1"/>
    </source>
</evidence>
<accession>A0A9D1MKS5</accession>
<evidence type="ECO:0000256" key="5">
    <source>
        <dbReference type="ARBA" id="ARBA00044503"/>
    </source>
</evidence>
<dbReference type="SUPFAM" id="SSF118010">
    <property type="entry name" value="TM1457-like"/>
    <property type="match status" value="1"/>
</dbReference>
<dbReference type="EMBL" id="DVNJ01000002">
    <property type="protein sequence ID" value="HIU62353.1"/>
    <property type="molecule type" value="Genomic_DNA"/>
</dbReference>
<keyword evidence="2 7" id="KW-0645">Protease</keyword>
<proteinExistence type="inferred from homology"/>
<comment type="similarity">
    <text evidence="5">Belongs to the Prp family.</text>
</comment>
<dbReference type="GO" id="GO:0006508">
    <property type="term" value="P:proteolysis"/>
    <property type="evidence" value="ECO:0007669"/>
    <property type="project" value="UniProtKB-KW"/>
</dbReference>
<keyword evidence="3" id="KW-0378">Hydrolase</keyword>
<dbReference type="Gene3D" id="3.30.70.1490">
    <property type="entry name" value="Cysteine protease Prp"/>
    <property type="match status" value="1"/>
</dbReference>
<dbReference type="PANTHER" id="PTHR39178">
    <property type="entry name" value="HYPOTHETICAL RIBOSOME-ASSOCIATED PROTEIN"/>
    <property type="match status" value="1"/>
</dbReference>
<reference evidence="7" key="2">
    <citation type="journal article" date="2021" name="PeerJ">
        <title>Extensive microbial diversity within the chicken gut microbiome revealed by metagenomics and culture.</title>
        <authorList>
            <person name="Gilroy R."/>
            <person name="Ravi A."/>
            <person name="Getino M."/>
            <person name="Pursley I."/>
            <person name="Horton D.L."/>
            <person name="Alikhan N.F."/>
            <person name="Baker D."/>
            <person name="Gharbi K."/>
            <person name="Hall N."/>
            <person name="Watson M."/>
            <person name="Adriaenssens E.M."/>
            <person name="Foster-Nyarko E."/>
            <person name="Jarju S."/>
            <person name="Secka A."/>
            <person name="Antonio M."/>
            <person name="Oren A."/>
            <person name="Chaudhuri R.R."/>
            <person name="La Ragione R."/>
            <person name="Hildebrand F."/>
            <person name="Pallen M.J."/>
        </authorList>
    </citation>
    <scope>NUCLEOTIDE SEQUENCE</scope>
    <source>
        <strain evidence="7">9366</strain>
    </source>
</reference>
<evidence type="ECO:0000256" key="1">
    <source>
        <dbReference type="ARBA" id="ARBA00022517"/>
    </source>
</evidence>
<dbReference type="InterPro" id="IPR036764">
    <property type="entry name" value="Peptidase_Prp_sf"/>
</dbReference>
<reference evidence="7" key="1">
    <citation type="submission" date="2020-10" db="EMBL/GenBank/DDBJ databases">
        <authorList>
            <person name="Gilroy R."/>
        </authorList>
    </citation>
    <scope>NUCLEOTIDE SEQUENCE</scope>
    <source>
        <strain evidence="7">9366</strain>
    </source>
</reference>
<sequence length="112" mass="12416">MTQVVVKRAKGHIVSVECRGHSGYAPEGEDIVCAALSSVVQTAILGVFRVAGVNAEYRTDEEKGELFLSLGKMTERERRDCDVILETMLLGIEDLYEGFSAFIKLEVKDDVY</sequence>
<dbReference type="Proteomes" id="UP000824145">
    <property type="component" value="Unassembled WGS sequence"/>
</dbReference>
<keyword evidence="4" id="KW-0788">Thiol protease</keyword>
<name>A0A9D1MKS5_9FIRM</name>
<dbReference type="PANTHER" id="PTHR39178:SF1">
    <property type="entry name" value="RIBOSOMAL-PROCESSING CYSTEINE PROTEASE PRP"/>
    <property type="match status" value="1"/>
</dbReference>
<dbReference type="InterPro" id="IPR007422">
    <property type="entry name" value="Peptidase_Prp"/>
</dbReference>
<evidence type="ECO:0000256" key="2">
    <source>
        <dbReference type="ARBA" id="ARBA00022670"/>
    </source>
</evidence>
<dbReference type="GO" id="GO:0008234">
    <property type="term" value="F:cysteine-type peptidase activity"/>
    <property type="evidence" value="ECO:0007669"/>
    <property type="project" value="UniProtKB-KW"/>
</dbReference>
<comment type="caution">
    <text evidence="7">The sequence shown here is derived from an EMBL/GenBank/DDBJ whole genome shotgun (WGS) entry which is preliminary data.</text>
</comment>
<dbReference type="CDD" id="cd16332">
    <property type="entry name" value="Prp-like"/>
    <property type="match status" value="1"/>
</dbReference>
<evidence type="ECO:0000256" key="6">
    <source>
        <dbReference type="ARBA" id="ARBA00044538"/>
    </source>
</evidence>